<dbReference type="PANTHER" id="PTHR47540">
    <property type="entry name" value="THIAMINE REPRESSIBLE GENES REGULATORY PROTEIN THI5"/>
    <property type="match status" value="1"/>
</dbReference>
<name>A0A1V6UH99_9EURO</name>
<dbReference type="InterPro" id="IPR051711">
    <property type="entry name" value="Stress_Response_Reg"/>
</dbReference>
<dbReference type="GO" id="GO:0045944">
    <property type="term" value="P:positive regulation of transcription by RNA polymerase II"/>
    <property type="evidence" value="ECO:0007669"/>
    <property type="project" value="TreeGrafter"/>
</dbReference>
<keyword evidence="3" id="KW-0238">DNA-binding</keyword>
<dbReference type="STRING" id="36646.A0A1V6UH99"/>
<dbReference type="CDD" id="cd00067">
    <property type="entry name" value="GAL4"/>
    <property type="match status" value="1"/>
</dbReference>
<protein>
    <recommendedName>
        <fullName evidence="7">Zn(2)-C6 fungal-type domain-containing protein</fullName>
    </recommendedName>
</protein>
<evidence type="ECO:0000313" key="9">
    <source>
        <dbReference type="Proteomes" id="UP000191500"/>
    </source>
</evidence>
<feature type="region of interest" description="Disordered" evidence="6">
    <location>
        <begin position="429"/>
        <end position="448"/>
    </location>
</feature>
<dbReference type="EMBL" id="MDDG01000009">
    <property type="protein sequence ID" value="OQE37800.1"/>
    <property type="molecule type" value="Genomic_DNA"/>
</dbReference>
<feature type="region of interest" description="Disordered" evidence="6">
    <location>
        <begin position="119"/>
        <end position="140"/>
    </location>
</feature>
<dbReference type="InterPro" id="IPR001138">
    <property type="entry name" value="Zn2Cys6_DnaBD"/>
</dbReference>
<evidence type="ECO:0000256" key="5">
    <source>
        <dbReference type="ARBA" id="ARBA00023242"/>
    </source>
</evidence>
<keyword evidence="5" id="KW-0539">Nucleus</keyword>
<organism evidence="8 9">
    <name type="scientific">Penicillium coprophilum</name>
    <dbReference type="NCBI Taxonomy" id="36646"/>
    <lineage>
        <taxon>Eukaryota</taxon>
        <taxon>Fungi</taxon>
        <taxon>Dikarya</taxon>
        <taxon>Ascomycota</taxon>
        <taxon>Pezizomycotina</taxon>
        <taxon>Eurotiomycetes</taxon>
        <taxon>Eurotiomycetidae</taxon>
        <taxon>Eurotiales</taxon>
        <taxon>Aspergillaceae</taxon>
        <taxon>Penicillium</taxon>
    </lineage>
</organism>
<keyword evidence="4" id="KW-0804">Transcription</keyword>
<dbReference type="PROSITE" id="PS50048">
    <property type="entry name" value="ZN2_CY6_FUNGAL_2"/>
    <property type="match status" value="1"/>
</dbReference>
<gene>
    <name evidence="8" type="ORF">PENCOP_c009G01786</name>
</gene>
<feature type="compositionally biased region" description="Polar residues" evidence="6">
    <location>
        <begin position="123"/>
        <end position="133"/>
    </location>
</feature>
<evidence type="ECO:0000313" key="8">
    <source>
        <dbReference type="EMBL" id="OQE37800.1"/>
    </source>
</evidence>
<dbReference type="PANTHER" id="PTHR47540:SF4">
    <property type="entry name" value="TRANSCRIPTION FACTOR RGLT"/>
    <property type="match status" value="1"/>
</dbReference>
<dbReference type="SUPFAM" id="SSF57701">
    <property type="entry name" value="Zn2/Cys6 DNA-binding domain"/>
    <property type="match status" value="1"/>
</dbReference>
<evidence type="ECO:0000256" key="3">
    <source>
        <dbReference type="ARBA" id="ARBA00023125"/>
    </source>
</evidence>
<feature type="domain" description="Zn(2)-C6 fungal-type" evidence="7">
    <location>
        <begin position="26"/>
        <end position="56"/>
    </location>
</feature>
<dbReference type="AlphaFoldDB" id="A0A1V6UH99"/>
<evidence type="ECO:0000256" key="1">
    <source>
        <dbReference type="ARBA" id="ARBA00004123"/>
    </source>
</evidence>
<dbReference type="Pfam" id="PF00172">
    <property type="entry name" value="Zn_clus"/>
    <property type="match status" value="1"/>
</dbReference>
<feature type="compositionally biased region" description="Low complexity" evidence="6">
    <location>
        <begin position="89"/>
        <end position="104"/>
    </location>
</feature>
<dbReference type="Gene3D" id="4.10.240.10">
    <property type="entry name" value="Zn(2)-C6 fungal-type DNA-binding domain"/>
    <property type="match status" value="1"/>
</dbReference>
<evidence type="ECO:0000256" key="2">
    <source>
        <dbReference type="ARBA" id="ARBA00023015"/>
    </source>
</evidence>
<proteinExistence type="predicted"/>
<comment type="subcellular location">
    <subcellularLocation>
        <location evidence="1">Nucleus</location>
    </subcellularLocation>
</comment>
<keyword evidence="2" id="KW-0805">Transcription regulation</keyword>
<dbReference type="InterPro" id="IPR036864">
    <property type="entry name" value="Zn2-C6_fun-type_DNA-bd_sf"/>
</dbReference>
<sequence length="448" mass="49014">MSLPPEYEGVPPVPVNDSPEAKRHAACDECRKRKLKCSGEPTGCSRCTKQSLSCNYSIQKQMGRPPKKRTRADDEGVDFPPISGAEIWPSPEDSQQSSSGMSPSITNFPDADHLCPQFFWRPGTNTNSPQSQPADLLSGYDDHNHTWKPDLLKPPNLPVFPSSSPWPDFSTVSEATAMPMPMPLSLPFPIPTIFPPSPSLPLSPAASVSSDSATPGCTCLSYLYLSLSHMTSLSSFPVNSHTLCSLYIAARTARDVIRCQVCPKAFSTGFQNIMFLGTLLTVVADSWLRVSQADATELGMQSAPPHFLSEAHQSPDPAQVWKSWLRQVVRRAVIGGPIGPGAMIPCSEQPDLLSMIGELEDRQRRWHDPGQHPLGNNQLGQWNTMSSFSDPSQLQDKDGPGENKFLCLRLVRSSREVIAKFNFDPSEYPEGVEPLTAGNKAHMGAHHA</sequence>
<feature type="region of interest" description="Disordered" evidence="6">
    <location>
        <begin position="58"/>
        <end position="107"/>
    </location>
</feature>
<dbReference type="Proteomes" id="UP000191500">
    <property type="component" value="Unassembled WGS sequence"/>
</dbReference>
<feature type="compositionally biased region" description="Polar residues" evidence="6">
    <location>
        <begin position="374"/>
        <end position="394"/>
    </location>
</feature>
<evidence type="ECO:0000259" key="7">
    <source>
        <dbReference type="PROSITE" id="PS50048"/>
    </source>
</evidence>
<dbReference type="GO" id="GO:0043565">
    <property type="term" value="F:sequence-specific DNA binding"/>
    <property type="evidence" value="ECO:0007669"/>
    <property type="project" value="TreeGrafter"/>
</dbReference>
<evidence type="ECO:0000256" key="4">
    <source>
        <dbReference type="ARBA" id="ARBA00023163"/>
    </source>
</evidence>
<dbReference type="GO" id="GO:0000981">
    <property type="term" value="F:DNA-binding transcription factor activity, RNA polymerase II-specific"/>
    <property type="evidence" value="ECO:0007669"/>
    <property type="project" value="InterPro"/>
</dbReference>
<dbReference type="SMART" id="SM00066">
    <property type="entry name" value="GAL4"/>
    <property type="match status" value="1"/>
</dbReference>
<dbReference type="PROSITE" id="PS00463">
    <property type="entry name" value="ZN2_CY6_FUNGAL_1"/>
    <property type="match status" value="1"/>
</dbReference>
<dbReference type="GO" id="GO:0005634">
    <property type="term" value="C:nucleus"/>
    <property type="evidence" value="ECO:0007669"/>
    <property type="project" value="UniProtKB-SubCell"/>
</dbReference>
<dbReference type="GO" id="GO:0008270">
    <property type="term" value="F:zinc ion binding"/>
    <property type="evidence" value="ECO:0007669"/>
    <property type="project" value="InterPro"/>
</dbReference>
<comment type="caution">
    <text evidence="8">The sequence shown here is derived from an EMBL/GenBank/DDBJ whole genome shotgun (WGS) entry which is preliminary data.</text>
</comment>
<feature type="region of interest" description="Disordered" evidence="6">
    <location>
        <begin position="1"/>
        <end position="24"/>
    </location>
</feature>
<evidence type="ECO:0000256" key="6">
    <source>
        <dbReference type="SAM" id="MobiDB-lite"/>
    </source>
</evidence>
<accession>A0A1V6UH99</accession>
<reference evidence="9" key="1">
    <citation type="journal article" date="2017" name="Nat. Microbiol.">
        <title>Global analysis of biosynthetic gene clusters reveals vast potential of secondary metabolite production in Penicillium species.</title>
        <authorList>
            <person name="Nielsen J.C."/>
            <person name="Grijseels S."/>
            <person name="Prigent S."/>
            <person name="Ji B."/>
            <person name="Dainat J."/>
            <person name="Nielsen K.F."/>
            <person name="Frisvad J.C."/>
            <person name="Workman M."/>
            <person name="Nielsen J."/>
        </authorList>
    </citation>
    <scope>NUCLEOTIDE SEQUENCE [LARGE SCALE GENOMIC DNA]</scope>
    <source>
        <strain evidence="9">IBT 31321</strain>
    </source>
</reference>
<keyword evidence="9" id="KW-1185">Reference proteome</keyword>
<feature type="region of interest" description="Disordered" evidence="6">
    <location>
        <begin position="367"/>
        <end position="400"/>
    </location>
</feature>